<protein>
    <recommendedName>
        <fullName evidence="3">Porin</fullName>
    </recommendedName>
</protein>
<evidence type="ECO:0000313" key="1">
    <source>
        <dbReference type="EMBL" id="AYF00260.1"/>
    </source>
</evidence>
<evidence type="ECO:0008006" key="3">
    <source>
        <dbReference type="Google" id="ProtNLM"/>
    </source>
</evidence>
<name>A0A386UJB1_9RHOB</name>
<dbReference type="Proteomes" id="UP000272010">
    <property type="component" value="Chromosome"/>
</dbReference>
<proteinExistence type="predicted"/>
<evidence type="ECO:0000313" key="2">
    <source>
        <dbReference type="Proteomes" id="UP000272010"/>
    </source>
</evidence>
<accession>A0A386UJB1</accession>
<gene>
    <name evidence="1" type="ORF">PY32053_00583</name>
</gene>
<organism evidence="1 2">
    <name type="scientific">Paracoccus yeei</name>
    <dbReference type="NCBI Taxonomy" id="147645"/>
    <lineage>
        <taxon>Bacteria</taxon>
        <taxon>Pseudomonadati</taxon>
        <taxon>Pseudomonadota</taxon>
        <taxon>Alphaproteobacteria</taxon>
        <taxon>Rhodobacterales</taxon>
        <taxon>Paracoccaceae</taxon>
        <taxon>Paracoccus</taxon>
    </lineage>
</organism>
<dbReference type="RefSeq" id="WP_233577710.1">
    <property type="nucleotide sequence ID" value="NZ_CP031078.1"/>
</dbReference>
<dbReference type="EMBL" id="CP031078">
    <property type="protein sequence ID" value="AYF00260.1"/>
    <property type="molecule type" value="Genomic_DNA"/>
</dbReference>
<reference evidence="2" key="1">
    <citation type="submission" date="2018-07" db="EMBL/GenBank/DDBJ databases">
        <title>Genome Structure of the Opportunistic Pathogen Paracoccus yeei (Alphaproteobacteria) and Identification of Putative Virulence Factors.</title>
        <authorList>
            <person name="Lasek R."/>
            <person name="Szuplewska M."/>
            <person name="Mitura M."/>
            <person name="Decewicz P."/>
            <person name="Chmielowska C."/>
            <person name="Pawlot A."/>
            <person name="Sentkowska D."/>
            <person name="Czarnecki J."/>
            <person name="Bartosik D."/>
        </authorList>
    </citation>
    <scope>NUCLEOTIDE SEQUENCE [LARGE SCALE GENOMIC DNA]</scope>
    <source>
        <strain evidence="2">CCUG 32053</strain>
    </source>
</reference>
<dbReference type="AlphaFoldDB" id="A0A386UJB1"/>
<sequence length="80" mass="8956">MDPIVAARANFTLSLCWSAIVYMDYGGFGAGSESTSQALITANYPMTDRLYLSGGFRRLDVDYRSAARGWMSPCRDRFWA</sequence>